<keyword evidence="3" id="KW-1185">Reference proteome</keyword>
<accession>A0A2T3L2T5</accession>
<organism evidence="2 3">
    <name type="scientific">Photobacterium indicum</name>
    <dbReference type="NCBI Taxonomy" id="81447"/>
    <lineage>
        <taxon>Bacteria</taxon>
        <taxon>Pseudomonadati</taxon>
        <taxon>Pseudomonadota</taxon>
        <taxon>Gammaproteobacteria</taxon>
        <taxon>Vibrionales</taxon>
        <taxon>Vibrionaceae</taxon>
        <taxon>Photobacterium</taxon>
    </lineage>
</organism>
<dbReference type="Pfam" id="PF16289">
    <property type="entry name" value="PIN_12"/>
    <property type="match status" value="1"/>
</dbReference>
<reference evidence="2 3" key="1">
    <citation type="submission" date="2018-03" db="EMBL/GenBank/DDBJ databases">
        <title>Whole genome sequencing of Histamine producing bacteria.</title>
        <authorList>
            <person name="Butler K."/>
        </authorList>
    </citation>
    <scope>NUCLEOTIDE SEQUENCE [LARGE SCALE GENOMIC DNA]</scope>
    <source>
        <strain evidence="2 3">ATCC 19614</strain>
    </source>
</reference>
<dbReference type="AlphaFoldDB" id="A0A2T3L2T5"/>
<comment type="caution">
    <text evidence="2">The sequence shown here is derived from an EMBL/GenBank/DDBJ whole genome shotgun (WGS) entry which is preliminary data.</text>
</comment>
<protein>
    <recommendedName>
        <fullName evidence="1">DUF4935 domain-containing protein</fullName>
    </recommendedName>
</protein>
<evidence type="ECO:0000259" key="1">
    <source>
        <dbReference type="Pfam" id="PF16289"/>
    </source>
</evidence>
<dbReference type="InterPro" id="IPR032557">
    <property type="entry name" value="DUF4935"/>
</dbReference>
<gene>
    <name evidence="2" type="ORF">C9J47_23740</name>
</gene>
<name>A0A2T3L2T5_9GAMM</name>
<proteinExistence type="predicted"/>
<dbReference type="EMBL" id="PYOC01000014">
    <property type="protein sequence ID" value="PSV43192.1"/>
    <property type="molecule type" value="Genomic_DNA"/>
</dbReference>
<evidence type="ECO:0000313" key="2">
    <source>
        <dbReference type="EMBL" id="PSV43192.1"/>
    </source>
</evidence>
<evidence type="ECO:0000313" key="3">
    <source>
        <dbReference type="Proteomes" id="UP000241803"/>
    </source>
</evidence>
<dbReference type="Proteomes" id="UP000241803">
    <property type="component" value="Unassembled WGS sequence"/>
</dbReference>
<dbReference type="RefSeq" id="WP_107255712.1">
    <property type="nucleotide sequence ID" value="NZ_PYOC01000014.1"/>
</dbReference>
<sequence>MSSGESKEYEAILVDTSIFDAYGLKLEKGLLGKLSQFKDSDIDYLLPDVIKGEVQSHLEKKVKSSRASLEKALNDAGDHLFFDGSELNDAKSILIDSNEIEGIAASRVDKFIVNSGALVLECGDYLSVSELLQQYFQNEPPFAETGKKKNEFPDAIVLLATEAWAEENDIQVLAVARDGDWKNYCETSDYIDYTEDFADALSKFNKETDPFVFVSLLTLKLEQEEDDAADFVEKIRSSVESYFSGFTPDQEADSFHYWEPEGCHGWLSDFELFDSNFKIVDHAEDYIVLEISADITVEVEGEFSLSQYDSIDRDHVYIGGVTATVEETFTSELLVTVSGDLTGDLSDLDVEEIEVVNPITSVDFGTLEPDYGEYD</sequence>
<feature type="domain" description="DUF4935" evidence="1">
    <location>
        <begin position="12"/>
        <end position="181"/>
    </location>
</feature>